<gene>
    <name evidence="1" type="ORF">N7E81_10110</name>
</gene>
<dbReference type="SUPFAM" id="SSF50998">
    <property type="entry name" value="Quinoprotein alcohol dehydrogenase-like"/>
    <property type="match status" value="1"/>
</dbReference>
<protein>
    <submittedName>
        <fullName evidence="1">Uncharacterized protein</fullName>
    </submittedName>
</protein>
<sequence length="423" mass="45917">MSHKITTCHSTGMSLKRPTNTTYKPDHTMRNICLSFLMVAAIFTSCTIDEPSIDNTDEFFQKFVGGASREELSTVHALSDGGQIVLATKNPNNTLTSSYFLFRTDAYGNTDWFREIGTNHAAVASDMIVQDQSIIIAGHMTTSNGDQDLVLWKTDLEGNDIDSLSLGIAGANEVLPKIMRLEEGVGYVVAAQISNGNDITDNIVYLLDANDYSTIWKTSYGLLSTNANVVGLAQVATDRILWVGSQNSSTETETSVSLNVLNTSGLKVSTTQIGLNNNKQDKAYTLSSDFGSYLISGSTTANGETSGMLVQFSYRNGVQINNLLTNERSSSYELFHAISSPTGGYYVTGYQSTGPENKDIYLSKWSREGAIDWETSFGGNGDDIGHVISITAQDHLLVHGTANVVTNQSITILQTTDKGKMFE</sequence>
<dbReference type="PANTHER" id="PTHR42754:SF1">
    <property type="entry name" value="LIPOPROTEIN"/>
    <property type="match status" value="1"/>
</dbReference>
<dbReference type="InterPro" id="IPR011047">
    <property type="entry name" value="Quinoprotein_ADH-like_sf"/>
</dbReference>
<dbReference type="PANTHER" id="PTHR42754">
    <property type="entry name" value="ENDOGLUCANASE"/>
    <property type="match status" value="1"/>
</dbReference>
<dbReference type="RefSeq" id="WP_263049469.1">
    <property type="nucleotide sequence ID" value="NZ_CP106735.1"/>
</dbReference>
<dbReference type="EMBL" id="CP106735">
    <property type="protein sequence ID" value="UXX77722.1"/>
    <property type="molecule type" value="Genomic_DNA"/>
</dbReference>
<name>A0ABY6CUX8_9BACT</name>
<reference evidence="1" key="1">
    <citation type="submission" date="2022-10" db="EMBL/GenBank/DDBJ databases">
        <title>Comparative genomics and taxonomic characterization of three novel marine species of genus Reichenbachiella exhibiting antioxidant and polysaccharide degradation activities.</title>
        <authorList>
            <person name="Muhammad N."/>
            <person name="Lee Y.-J."/>
            <person name="Ko J."/>
            <person name="Kim S.-G."/>
        </authorList>
    </citation>
    <scope>NUCLEOTIDE SEQUENCE</scope>
    <source>
        <strain evidence="1">Wsw4-B4</strain>
    </source>
</reference>
<keyword evidence="2" id="KW-1185">Reference proteome</keyword>
<accession>A0ABY6CUX8</accession>
<organism evidence="1 2">
    <name type="scientific">Reichenbachiella carrageenanivorans</name>
    <dbReference type="NCBI Taxonomy" id="2979869"/>
    <lineage>
        <taxon>Bacteria</taxon>
        <taxon>Pseudomonadati</taxon>
        <taxon>Bacteroidota</taxon>
        <taxon>Cytophagia</taxon>
        <taxon>Cytophagales</taxon>
        <taxon>Reichenbachiellaceae</taxon>
        <taxon>Reichenbachiella</taxon>
    </lineage>
</organism>
<proteinExistence type="predicted"/>
<evidence type="ECO:0000313" key="1">
    <source>
        <dbReference type="EMBL" id="UXX77722.1"/>
    </source>
</evidence>
<evidence type="ECO:0000313" key="2">
    <source>
        <dbReference type="Proteomes" id="UP001062165"/>
    </source>
</evidence>
<dbReference type="Proteomes" id="UP001062165">
    <property type="component" value="Chromosome"/>
</dbReference>